<dbReference type="SUPFAM" id="SSF57756">
    <property type="entry name" value="Retrovirus zinc finger-like domains"/>
    <property type="match status" value="1"/>
</dbReference>
<name>A0A669BGT1_ORENI</name>
<accession>A0A669BGT1</accession>
<evidence type="ECO:0000259" key="3">
    <source>
        <dbReference type="PROSITE" id="PS50158"/>
    </source>
</evidence>
<dbReference type="GO" id="GO:0008270">
    <property type="term" value="F:zinc ion binding"/>
    <property type="evidence" value="ECO:0007669"/>
    <property type="project" value="UniProtKB-KW"/>
</dbReference>
<evidence type="ECO:0000313" key="4">
    <source>
        <dbReference type="Ensembl" id="ENSONIP00000034938.1"/>
    </source>
</evidence>
<reference evidence="4" key="2">
    <citation type="submission" date="2025-08" db="UniProtKB">
        <authorList>
            <consortium name="Ensembl"/>
        </authorList>
    </citation>
    <scope>IDENTIFICATION</scope>
</reference>
<keyword evidence="1" id="KW-0862">Zinc</keyword>
<dbReference type="Pfam" id="PF00098">
    <property type="entry name" value="zf-CCHC"/>
    <property type="match status" value="1"/>
</dbReference>
<keyword evidence="1" id="KW-0863">Zinc-finger</keyword>
<proteinExistence type="predicted"/>
<dbReference type="InParanoid" id="A0A669BGT1"/>
<dbReference type="InterPro" id="IPR036875">
    <property type="entry name" value="Znf_CCHC_sf"/>
</dbReference>
<organism evidence="4 5">
    <name type="scientific">Oreochromis niloticus</name>
    <name type="common">Nile tilapia</name>
    <name type="synonym">Tilapia nilotica</name>
    <dbReference type="NCBI Taxonomy" id="8128"/>
    <lineage>
        <taxon>Eukaryota</taxon>
        <taxon>Metazoa</taxon>
        <taxon>Chordata</taxon>
        <taxon>Craniata</taxon>
        <taxon>Vertebrata</taxon>
        <taxon>Euteleostomi</taxon>
        <taxon>Actinopterygii</taxon>
        <taxon>Neopterygii</taxon>
        <taxon>Teleostei</taxon>
        <taxon>Neoteleostei</taxon>
        <taxon>Acanthomorphata</taxon>
        <taxon>Ovalentaria</taxon>
        <taxon>Cichlomorphae</taxon>
        <taxon>Cichliformes</taxon>
        <taxon>Cichlidae</taxon>
        <taxon>African cichlids</taxon>
        <taxon>Pseudocrenilabrinae</taxon>
        <taxon>Oreochromini</taxon>
        <taxon>Oreochromis</taxon>
    </lineage>
</organism>
<protein>
    <recommendedName>
        <fullName evidence="3">CCHC-type domain-containing protein</fullName>
    </recommendedName>
</protein>
<feature type="domain" description="CCHC-type" evidence="3">
    <location>
        <begin position="20"/>
        <end position="33"/>
    </location>
</feature>
<dbReference type="Proteomes" id="UP000005207">
    <property type="component" value="Linkage group LG7"/>
</dbReference>
<reference evidence="4" key="3">
    <citation type="submission" date="2025-09" db="UniProtKB">
        <authorList>
            <consortium name="Ensembl"/>
        </authorList>
    </citation>
    <scope>IDENTIFICATION</scope>
</reference>
<dbReference type="AlphaFoldDB" id="A0A669BGT1"/>
<dbReference type="GO" id="GO:0003676">
    <property type="term" value="F:nucleic acid binding"/>
    <property type="evidence" value="ECO:0007669"/>
    <property type="project" value="InterPro"/>
</dbReference>
<sequence>HPRRNGERHSERRPRRPTDRCYRCDEPGHVARDSVAVPPGRECGPLRRQ</sequence>
<evidence type="ECO:0000313" key="5">
    <source>
        <dbReference type="Proteomes" id="UP000005207"/>
    </source>
</evidence>
<reference evidence="5" key="1">
    <citation type="submission" date="2012-01" db="EMBL/GenBank/DDBJ databases">
        <title>The Genome Sequence of Oreochromis niloticus (Nile Tilapia).</title>
        <authorList>
            <consortium name="Broad Institute Genome Assembly Team"/>
            <consortium name="Broad Institute Sequencing Platform"/>
            <person name="Di Palma F."/>
            <person name="Johnson J."/>
            <person name="Lander E.S."/>
            <person name="Lindblad-Toh K."/>
        </authorList>
    </citation>
    <scope>NUCLEOTIDE SEQUENCE [LARGE SCALE GENOMIC DNA]</scope>
</reference>
<feature type="compositionally biased region" description="Basic and acidic residues" evidence="2">
    <location>
        <begin position="1"/>
        <end position="32"/>
    </location>
</feature>
<evidence type="ECO:0000256" key="1">
    <source>
        <dbReference type="PROSITE-ProRule" id="PRU00047"/>
    </source>
</evidence>
<dbReference type="PROSITE" id="PS50158">
    <property type="entry name" value="ZF_CCHC"/>
    <property type="match status" value="1"/>
</dbReference>
<dbReference type="InterPro" id="IPR001878">
    <property type="entry name" value="Znf_CCHC"/>
</dbReference>
<evidence type="ECO:0000256" key="2">
    <source>
        <dbReference type="SAM" id="MobiDB-lite"/>
    </source>
</evidence>
<keyword evidence="5" id="KW-1185">Reference proteome</keyword>
<feature type="region of interest" description="Disordered" evidence="2">
    <location>
        <begin position="1"/>
        <end position="49"/>
    </location>
</feature>
<dbReference type="Gene3D" id="4.10.60.10">
    <property type="entry name" value="Zinc finger, CCHC-type"/>
    <property type="match status" value="1"/>
</dbReference>
<keyword evidence="1" id="KW-0479">Metal-binding</keyword>
<dbReference type="Ensembl" id="ENSONIT00000093498.1">
    <property type="protein sequence ID" value="ENSONIP00000034938.1"/>
    <property type="gene ID" value="ENSONIG00000030194.1"/>
</dbReference>